<organism evidence="1 2">
    <name type="scientific">Candidatus Desulfobia pelagia</name>
    <dbReference type="NCBI Taxonomy" id="2841692"/>
    <lineage>
        <taxon>Bacteria</taxon>
        <taxon>Pseudomonadati</taxon>
        <taxon>Thermodesulfobacteriota</taxon>
        <taxon>Desulfobulbia</taxon>
        <taxon>Desulfobulbales</taxon>
        <taxon>Desulfobulbaceae</taxon>
        <taxon>Candidatus Desulfobia</taxon>
    </lineage>
</organism>
<dbReference type="PANTHER" id="PTHR47050">
    <property type="entry name" value="TETRATRICOPEPTIDE REPEAT PROTEIN 24"/>
    <property type="match status" value="1"/>
</dbReference>
<dbReference type="Pfam" id="PF13176">
    <property type="entry name" value="TPR_7"/>
    <property type="match status" value="1"/>
</dbReference>
<dbReference type="SMART" id="SM00028">
    <property type="entry name" value="TPR"/>
    <property type="match status" value="3"/>
</dbReference>
<protein>
    <submittedName>
        <fullName evidence="1">Tetratricopeptide repeat protein</fullName>
    </submittedName>
</protein>
<dbReference type="Gene3D" id="1.25.40.10">
    <property type="entry name" value="Tetratricopeptide repeat domain"/>
    <property type="match status" value="2"/>
</dbReference>
<comment type="caution">
    <text evidence="1">The sequence shown here is derived from an EMBL/GenBank/DDBJ whole genome shotgun (WGS) entry which is preliminary data.</text>
</comment>
<dbReference type="PANTHER" id="PTHR47050:SF1">
    <property type="entry name" value="TETRATRICOPEPTIDE REPEAT PROTEIN 24-LIKE"/>
    <property type="match status" value="1"/>
</dbReference>
<reference evidence="1 2" key="1">
    <citation type="submission" date="2020-08" db="EMBL/GenBank/DDBJ databases">
        <title>Bridging the membrane lipid divide: bacteria of the FCB group superphylum have the potential to synthesize archaeal ether lipids.</title>
        <authorList>
            <person name="Villanueva L."/>
            <person name="Von Meijenfeldt F.A.B."/>
            <person name="Westbye A.B."/>
            <person name="Yadav S."/>
            <person name="Hopmans E.C."/>
            <person name="Dutilh B.E."/>
            <person name="Sinninghe Damste J.S."/>
        </authorList>
    </citation>
    <scope>NUCLEOTIDE SEQUENCE [LARGE SCALE GENOMIC DNA]</scope>
    <source>
        <strain evidence="1">NIOZ-UU47</strain>
    </source>
</reference>
<name>A0A8J6TFA8_9BACT</name>
<evidence type="ECO:0000313" key="1">
    <source>
        <dbReference type="EMBL" id="MBC8317167.1"/>
    </source>
</evidence>
<dbReference type="AlphaFoldDB" id="A0A8J6TFA8"/>
<dbReference type="SUPFAM" id="SSF48452">
    <property type="entry name" value="TPR-like"/>
    <property type="match status" value="1"/>
</dbReference>
<dbReference type="EMBL" id="JACNJZ010000074">
    <property type="protein sequence ID" value="MBC8317167.1"/>
    <property type="molecule type" value="Genomic_DNA"/>
</dbReference>
<accession>A0A8J6TFA8</accession>
<sequence>MTENEQLEKETAEEKSQARLDYEAGQNHLQKDDISQAANMFHNALIGFEQDGDEHGVANASDKLGDICAGREDFDGALNHYERAYTICTKDSDRFSLFSLEKKKAHVMFQAKRYQEAVTLYLDVIDEYEALRNPQGTVDTLDILANIYIEMGDKEKAADSYRLAASIHKNYKHKRHAEALLKKAEEVLIS</sequence>
<dbReference type="InterPro" id="IPR011990">
    <property type="entry name" value="TPR-like_helical_dom_sf"/>
</dbReference>
<dbReference type="Proteomes" id="UP000614424">
    <property type="component" value="Unassembled WGS sequence"/>
</dbReference>
<proteinExistence type="predicted"/>
<dbReference type="InterPro" id="IPR024812">
    <property type="entry name" value="TPR_24"/>
</dbReference>
<dbReference type="Pfam" id="PF14938">
    <property type="entry name" value="SNAP"/>
    <property type="match status" value="1"/>
</dbReference>
<gene>
    <name evidence="1" type="ORF">H8E41_04620</name>
</gene>
<evidence type="ECO:0000313" key="2">
    <source>
        <dbReference type="Proteomes" id="UP000614424"/>
    </source>
</evidence>
<dbReference type="InterPro" id="IPR019734">
    <property type="entry name" value="TPR_rpt"/>
</dbReference>